<dbReference type="PRINTS" id="PR01988">
    <property type="entry name" value="EXPORTERBACE"/>
</dbReference>
<feature type="compositionally biased region" description="Low complexity" evidence="6">
    <location>
        <begin position="433"/>
        <end position="443"/>
    </location>
</feature>
<dbReference type="AlphaFoldDB" id="A0A5C4QEM7"/>
<dbReference type="InterPro" id="IPR036259">
    <property type="entry name" value="MFS_trans_sf"/>
</dbReference>
<dbReference type="OrthoDB" id="4528313at2"/>
<evidence type="ECO:0000256" key="2">
    <source>
        <dbReference type="ARBA" id="ARBA00022475"/>
    </source>
</evidence>
<protein>
    <submittedName>
        <fullName evidence="9">MFS transporter</fullName>
    </submittedName>
</protein>
<dbReference type="Pfam" id="PF07690">
    <property type="entry name" value="MFS_1"/>
    <property type="match status" value="1"/>
</dbReference>
<dbReference type="GO" id="GO:0005886">
    <property type="term" value="C:plasma membrane"/>
    <property type="evidence" value="ECO:0007669"/>
    <property type="project" value="UniProtKB-SubCell"/>
</dbReference>
<dbReference type="PROSITE" id="PS50850">
    <property type="entry name" value="MFS"/>
    <property type="match status" value="1"/>
</dbReference>
<comment type="subcellular location">
    <subcellularLocation>
        <location evidence="1">Cell membrane</location>
        <topology evidence="1">Multi-pass membrane protein</topology>
    </subcellularLocation>
</comment>
<evidence type="ECO:0000256" key="3">
    <source>
        <dbReference type="ARBA" id="ARBA00022692"/>
    </source>
</evidence>
<dbReference type="PANTHER" id="PTHR23513">
    <property type="entry name" value="INTEGRAL MEMBRANE EFFLUX PROTEIN-RELATED"/>
    <property type="match status" value="1"/>
</dbReference>
<accession>A0A5C4QEM7</accession>
<dbReference type="PANTHER" id="PTHR23513:SF11">
    <property type="entry name" value="STAPHYLOFERRIN A TRANSPORTER"/>
    <property type="match status" value="1"/>
</dbReference>
<feature type="transmembrane region" description="Helical" evidence="7">
    <location>
        <begin position="21"/>
        <end position="47"/>
    </location>
</feature>
<dbReference type="InterPro" id="IPR020846">
    <property type="entry name" value="MFS_dom"/>
</dbReference>
<name>A0A5C4QEM7_9ACTN</name>
<dbReference type="GO" id="GO:0022857">
    <property type="term" value="F:transmembrane transporter activity"/>
    <property type="evidence" value="ECO:0007669"/>
    <property type="project" value="InterPro"/>
</dbReference>
<evidence type="ECO:0000256" key="1">
    <source>
        <dbReference type="ARBA" id="ARBA00004651"/>
    </source>
</evidence>
<feature type="transmembrane region" description="Helical" evidence="7">
    <location>
        <begin position="292"/>
        <end position="311"/>
    </location>
</feature>
<feature type="transmembrane region" description="Helical" evidence="7">
    <location>
        <begin position="264"/>
        <end position="285"/>
    </location>
</feature>
<feature type="transmembrane region" description="Helical" evidence="7">
    <location>
        <begin position="59"/>
        <end position="78"/>
    </location>
</feature>
<keyword evidence="4 7" id="KW-1133">Transmembrane helix</keyword>
<reference evidence="9 10" key="1">
    <citation type="submission" date="2019-06" db="EMBL/GenBank/DDBJ databases">
        <title>Micromonospora ordensis sp. nov., isolated from deep marine sediment.</title>
        <authorList>
            <person name="Veyisoglu A."/>
            <person name="Carro L."/>
            <person name="Klenk H.-P."/>
            <person name="Sahin N."/>
        </authorList>
    </citation>
    <scope>NUCLEOTIDE SEQUENCE [LARGE SCALE GENOMIC DNA]</scope>
    <source>
        <strain evidence="9 10">S2509</strain>
    </source>
</reference>
<feature type="region of interest" description="Disordered" evidence="6">
    <location>
        <begin position="412"/>
        <end position="455"/>
    </location>
</feature>
<sequence>MHFDRWRAVPRNLSVLRDRTVATLLAARSISLLGNAIAPVALAFAVLAMPGGSATDLGLILAARTVTQVAFVLLGGVLADRLPKYRVMVGSDIAAAIMQAGVASLVILGHANLPALAVLAALNGAAAAVFEPASRSIMPQLVPADALQSANALLKFSMRGGSIIGAALAGLLVAAFGPGPALAVDAGTFLVSALVLMSIRAPRHTAPSAPGRTMLAQLIEGWREFTARQWVWAMVGQLAFVNILLAGSFYVLGPVVAEQSLGGAPAWSAILTAQAVGFVAGTFVAMRIRPRYPLRVAALMTACFSLSLFLLAGPAPLVLIAAAAFVAAICIDVFEVTIDTTLQQHIPKESLSRVMSYEALGSFAFVPLGMAAAGPVAEAVGVGPTLAVAGALIVLSAFAILLLPSVRNIRSVPTSDRAEGSPEPTVSNETTLAPDPAASPDDVPAARDAELRESR</sequence>
<feature type="compositionally biased region" description="Basic and acidic residues" evidence="6">
    <location>
        <begin position="444"/>
        <end position="455"/>
    </location>
</feature>
<evidence type="ECO:0000313" key="9">
    <source>
        <dbReference type="EMBL" id="TNH22697.1"/>
    </source>
</evidence>
<feature type="transmembrane region" description="Helical" evidence="7">
    <location>
        <begin position="317"/>
        <end position="338"/>
    </location>
</feature>
<organism evidence="9 10">
    <name type="scientific">Micromonospora orduensis</name>
    <dbReference type="NCBI Taxonomy" id="1420891"/>
    <lineage>
        <taxon>Bacteria</taxon>
        <taxon>Bacillati</taxon>
        <taxon>Actinomycetota</taxon>
        <taxon>Actinomycetes</taxon>
        <taxon>Micromonosporales</taxon>
        <taxon>Micromonosporaceae</taxon>
        <taxon>Micromonospora</taxon>
    </lineage>
</organism>
<dbReference type="Gene3D" id="1.20.1250.20">
    <property type="entry name" value="MFS general substrate transporter like domains"/>
    <property type="match status" value="1"/>
</dbReference>
<evidence type="ECO:0000256" key="6">
    <source>
        <dbReference type="SAM" id="MobiDB-lite"/>
    </source>
</evidence>
<evidence type="ECO:0000256" key="5">
    <source>
        <dbReference type="ARBA" id="ARBA00023136"/>
    </source>
</evidence>
<dbReference type="EMBL" id="VDFY01000257">
    <property type="protein sequence ID" value="TNH22697.1"/>
    <property type="molecule type" value="Genomic_DNA"/>
</dbReference>
<keyword evidence="10" id="KW-1185">Reference proteome</keyword>
<keyword evidence="2" id="KW-1003">Cell membrane</keyword>
<proteinExistence type="predicted"/>
<evidence type="ECO:0000313" key="10">
    <source>
        <dbReference type="Proteomes" id="UP000306145"/>
    </source>
</evidence>
<feature type="transmembrane region" description="Helical" evidence="7">
    <location>
        <begin position="359"/>
        <end position="377"/>
    </location>
</feature>
<feature type="transmembrane region" description="Helical" evidence="7">
    <location>
        <begin position="156"/>
        <end position="176"/>
    </location>
</feature>
<evidence type="ECO:0000259" key="8">
    <source>
        <dbReference type="PROSITE" id="PS50850"/>
    </source>
</evidence>
<evidence type="ECO:0000256" key="7">
    <source>
        <dbReference type="SAM" id="Phobius"/>
    </source>
</evidence>
<gene>
    <name evidence="9" type="ORF">FHG89_28555</name>
</gene>
<dbReference type="Proteomes" id="UP000306145">
    <property type="component" value="Unassembled WGS sequence"/>
</dbReference>
<dbReference type="InterPro" id="IPR022324">
    <property type="entry name" value="Bacilysin_exporter_BacE_put"/>
</dbReference>
<comment type="caution">
    <text evidence="9">The sequence shown here is derived from an EMBL/GenBank/DDBJ whole genome shotgun (WGS) entry which is preliminary data.</text>
</comment>
<dbReference type="SUPFAM" id="SSF103473">
    <property type="entry name" value="MFS general substrate transporter"/>
    <property type="match status" value="1"/>
</dbReference>
<evidence type="ECO:0000256" key="4">
    <source>
        <dbReference type="ARBA" id="ARBA00022989"/>
    </source>
</evidence>
<keyword evidence="3 7" id="KW-0812">Transmembrane</keyword>
<feature type="domain" description="Major facilitator superfamily (MFS) profile" evidence="8">
    <location>
        <begin position="15"/>
        <end position="408"/>
    </location>
</feature>
<feature type="transmembrane region" description="Helical" evidence="7">
    <location>
        <begin position="230"/>
        <end position="252"/>
    </location>
</feature>
<dbReference type="InterPro" id="IPR011701">
    <property type="entry name" value="MFS"/>
</dbReference>
<feature type="transmembrane region" description="Helical" evidence="7">
    <location>
        <begin position="383"/>
        <end position="403"/>
    </location>
</feature>
<keyword evidence="5 7" id="KW-0472">Membrane</keyword>
<dbReference type="CDD" id="cd06173">
    <property type="entry name" value="MFS_MefA_like"/>
    <property type="match status" value="1"/>
</dbReference>